<evidence type="ECO:0000313" key="1">
    <source>
        <dbReference type="EMBL" id="QEK11365.1"/>
    </source>
</evidence>
<accession>A0A5C0S9M4</accession>
<reference evidence="1 2" key="1">
    <citation type="submission" date="2019-07" db="EMBL/GenBank/DDBJ databases">
        <title>Complete genome of Crassaminicella thermophila SY095.</title>
        <authorList>
            <person name="Li X."/>
        </authorList>
    </citation>
    <scope>NUCLEOTIDE SEQUENCE [LARGE SCALE GENOMIC DNA]</scope>
    <source>
        <strain evidence="1 2">SY095</strain>
    </source>
</reference>
<evidence type="ECO:0000313" key="2">
    <source>
        <dbReference type="Proteomes" id="UP000324646"/>
    </source>
</evidence>
<keyword evidence="2" id="KW-1185">Reference proteome</keyword>
<dbReference type="EMBL" id="CP042243">
    <property type="protein sequence ID" value="QEK11365.1"/>
    <property type="molecule type" value="Genomic_DNA"/>
</dbReference>
<protein>
    <submittedName>
        <fullName evidence="1">Uncharacterized protein</fullName>
    </submittedName>
</protein>
<dbReference type="Proteomes" id="UP000324646">
    <property type="component" value="Chromosome"/>
</dbReference>
<gene>
    <name evidence="1" type="ORF">FQB35_02695</name>
</gene>
<organism evidence="1 2">
    <name type="scientific">Crassaminicella thermophila</name>
    <dbReference type="NCBI Taxonomy" id="2599308"/>
    <lineage>
        <taxon>Bacteria</taxon>
        <taxon>Bacillati</taxon>
        <taxon>Bacillota</taxon>
        <taxon>Clostridia</taxon>
        <taxon>Eubacteriales</taxon>
        <taxon>Clostridiaceae</taxon>
        <taxon>Crassaminicella</taxon>
    </lineage>
</organism>
<sequence>MHESCNGCYALIEDRCTLGYKIEPLFFSICYITEGYKPLEICPKPENKDKYLKLLKGKNIDET</sequence>
<dbReference type="RefSeq" id="WP_148808454.1">
    <property type="nucleotide sequence ID" value="NZ_CP042243.1"/>
</dbReference>
<dbReference type="AlphaFoldDB" id="A0A5C0S9M4"/>
<proteinExistence type="predicted"/>
<dbReference type="KEGG" id="crs:FQB35_02695"/>
<name>A0A5C0S9M4_CRATE</name>